<evidence type="ECO:0000259" key="1">
    <source>
        <dbReference type="Pfam" id="PF14016"/>
    </source>
</evidence>
<dbReference type="InterPro" id="IPR025326">
    <property type="entry name" value="DUF4232"/>
</dbReference>
<evidence type="ECO:0000313" key="3">
    <source>
        <dbReference type="Proteomes" id="UP001139157"/>
    </source>
</evidence>
<organism evidence="2 3">
    <name type="scientific">Nocardia pulmonis</name>
    <dbReference type="NCBI Taxonomy" id="2951408"/>
    <lineage>
        <taxon>Bacteria</taxon>
        <taxon>Bacillati</taxon>
        <taxon>Actinomycetota</taxon>
        <taxon>Actinomycetes</taxon>
        <taxon>Mycobacteriales</taxon>
        <taxon>Nocardiaceae</taxon>
        <taxon>Nocardia</taxon>
    </lineage>
</organism>
<keyword evidence="3" id="KW-1185">Reference proteome</keyword>
<protein>
    <submittedName>
        <fullName evidence="2">DUF4232 domain-containing protein</fullName>
    </submittedName>
</protein>
<evidence type="ECO:0000313" key="2">
    <source>
        <dbReference type="EMBL" id="MCM6776163.1"/>
    </source>
</evidence>
<feature type="domain" description="DUF4232" evidence="1">
    <location>
        <begin position="3"/>
        <end position="120"/>
    </location>
</feature>
<dbReference type="Proteomes" id="UP001139157">
    <property type="component" value="Unassembled WGS sequence"/>
</dbReference>
<sequence length="126" mass="13086">MGAGQYHATLVFTNTSATACTLTGYPGVSYVTASGEQSGNAATRAPGQIVTVTLDPGTKAAARLHDTNGMGGFEPQQCQLSPATGLRVYPPDQKDALFIPWQTEHCAGPDIHSFTIGPIQPGTAPR</sequence>
<accession>A0A9X2EBI3</accession>
<proteinExistence type="predicted"/>
<gene>
    <name evidence="2" type="ORF">NDR86_22005</name>
</gene>
<reference evidence="2" key="1">
    <citation type="submission" date="2022-06" db="EMBL/GenBank/DDBJ databases">
        <title>Novel species in genus nocardia.</title>
        <authorList>
            <person name="Li F."/>
        </authorList>
    </citation>
    <scope>NUCLEOTIDE SEQUENCE</scope>
    <source>
        <strain evidence="2">CDC141</strain>
    </source>
</reference>
<dbReference type="EMBL" id="JAMRXG010000009">
    <property type="protein sequence ID" value="MCM6776163.1"/>
    <property type="molecule type" value="Genomic_DNA"/>
</dbReference>
<dbReference type="AlphaFoldDB" id="A0A9X2EBI3"/>
<name>A0A9X2EBI3_9NOCA</name>
<dbReference type="Pfam" id="PF14016">
    <property type="entry name" value="DUF4232"/>
    <property type="match status" value="1"/>
</dbReference>
<comment type="caution">
    <text evidence="2">The sequence shown here is derived from an EMBL/GenBank/DDBJ whole genome shotgun (WGS) entry which is preliminary data.</text>
</comment>